<accession>A0A1E5SL18</accession>
<keyword evidence="3" id="KW-1185">Reference proteome</keyword>
<dbReference type="OrthoDB" id="1044733at2"/>
<gene>
    <name evidence="2" type="ORF">BFP71_09735</name>
</gene>
<dbReference type="Gene3D" id="2.60.120.10">
    <property type="entry name" value="Jelly Rolls"/>
    <property type="match status" value="1"/>
</dbReference>
<dbReference type="InterPro" id="IPR018490">
    <property type="entry name" value="cNMP-bd_dom_sf"/>
</dbReference>
<dbReference type="STRING" id="1563681.BFP71_09735"/>
<comment type="caution">
    <text evidence="2">The sequence shown here is derived from an EMBL/GenBank/DDBJ whole genome shotgun (WGS) entry which is preliminary data.</text>
</comment>
<evidence type="ECO:0000313" key="2">
    <source>
        <dbReference type="EMBL" id="OEJ99822.1"/>
    </source>
</evidence>
<sequence length="187" mass="21782">MELLNSIYHKAKLSISAKNELFGIHHRKEIKKGQPLLKLGVKSNHYWIVEEGLLRSFVISPNGDDVTTNFYGTQEIAMEFNGFFLRKNSLEAIESLTDSVVWEVNFEDFSKFMKGNGPFGTWGREWMVNYLVKRQEFYLSGHTDPARDRYEKLLSERPEVIRRSPLKHIASYLGVTDSTLSRLRRHI</sequence>
<reference evidence="2 3" key="1">
    <citation type="submission" date="2016-08" db="EMBL/GenBank/DDBJ databases">
        <title>Draft genome of Fabibacter sp. strain SK-8.</title>
        <authorList>
            <person name="Wong S.-K."/>
            <person name="Hamasaki K."/>
            <person name="Yoshizawa S."/>
        </authorList>
    </citation>
    <scope>NUCLEOTIDE SEQUENCE [LARGE SCALE GENOMIC DNA]</scope>
    <source>
        <strain evidence="2 3">SK-8</strain>
    </source>
</reference>
<proteinExistence type="predicted"/>
<evidence type="ECO:0000259" key="1">
    <source>
        <dbReference type="Pfam" id="PF00027"/>
    </source>
</evidence>
<organism evidence="2 3">
    <name type="scientific">Roseivirga misakiensis</name>
    <dbReference type="NCBI Taxonomy" id="1563681"/>
    <lineage>
        <taxon>Bacteria</taxon>
        <taxon>Pseudomonadati</taxon>
        <taxon>Bacteroidota</taxon>
        <taxon>Cytophagia</taxon>
        <taxon>Cytophagales</taxon>
        <taxon>Roseivirgaceae</taxon>
        <taxon>Roseivirga</taxon>
    </lineage>
</organism>
<dbReference type="Proteomes" id="UP000095552">
    <property type="component" value="Unassembled WGS sequence"/>
</dbReference>
<dbReference type="InterPro" id="IPR014710">
    <property type="entry name" value="RmlC-like_jellyroll"/>
</dbReference>
<evidence type="ECO:0000313" key="3">
    <source>
        <dbReference type="Proteomes" id="UP000095552"/>
    </source>
</evidence>
<dbReference type="InterPro" id="IPR000595">
    <property type="entry name" value="cNMP-bd_dom"/>
</dbReference>
<protein>
    <recommendedName>
        <fullName evidence="1">Cyclic nucleotide-binding domain-containing protein</fullName>
    </recommendedName>
</protein>
<dbReference type="RefSeq" id="WP_069835285.1">
    <property type="nucleotide sequence ID" value="NZ_MDGQ01000005.1"/>
</dbReference>
<dbReference type="Pfam" id="PF00027">
    <property type="entry name" value="cNMP_binding"/>
    <property type="match status" value="1"/>
</dbReference>
<dbReference type="EMBL" id="MDGQ01000005">
    <property type="protein sequence ID" value="OEJ99822.1"/>
    <property type="molecule type" value="Genomic_DNA"/>
</dbReference>
<feature type="domain" description="Cyclic nucleotide-binding" evidence="1">
    <location>
        <begin position="28"/>
        <end position="114"/>
    </location>
</feature>
<dbReference type="SUPFAM" id="SSF51206">
    <property type="entry name" value="cAMP-binding domain-like"/>
    <property type="match status" value="1"/>
</dbReference>
<dbReference type="AlphaFoldDB" id="A0A1E5SL18"/>
<name>A0A1E5SL18_9BACT</name>
<dbReference type="CDD" id="cd00038">
    <property type="entry name" value="CAP_ED"/>
    <property type="match status" value="1"/>
</dbReference>